<keyword evidence="6" id="KW-0695">RNA-directed DNA polymerase</keyword>
<evidence type="ECO:0000259" key="7">
    <source>
        <dbReference type="Pfam" id="PF17917"/>
    </source>
</evidence>
<evidence type="ECO:0000256" key="1">
    <source>
        <dbReference type="ARBA" id="ARBA00022679"/>
    </source>
</evidence>
<accession>A0AAW2IWE5</accession>
<organism evidence="8">
    <name type="scientific">Sesamum angustifolium</name>
    <dbReference type="NCBI Taxonomy" id="2727405"/>
    <lineage>
        <taxon>Eukaryota</taxon>
        <taxon>Viridiplantae</taxon>
        <taxon>Streptophyta</taxon>
        <taxon>Embryophyta</taxon>
        <taxon>Tracheophyta</taxon>
        <taxon>Spermatophyta</taxon>
        <taxon>Magnoliopsida</taxon>
        <taxon>eudicotyledons</taxon>
        <taxon>Gunneridae</taxon>
        <taxon>Pentapetalae</taxon>
        <taxon>asterids</taxon>
        <taxon>lamiids</taxon>
        <taxon>Lamiales</taxon>
        <taxon>Pedaliaceae</taxon>
        <taxon>Sesamum</taxon>
    </lineage>
</organism>
<sequence length="183" mass="20652">MKPQTGEKLYIYMSTSEEAVSAVLVRAEGKEHQPIYYANKVLQGAESKYPPIEKLTLALIMAARKLCPYFQSHQVTILTNQRLKHIIASPNASERMTKWAVELSEHGIEFELRPAIKAQVLADFILEVTRKENSTHSREWEMFVNGSSTSSRSGVGIVIKSPETNYMEYAITLEFPASNNEAE</sequence>
<dbReference type="SUPFAM" id="SSF56672">
    <property type="entry name" value="DNA/RNA polymerases"/>
    <property type="match status" value="1"/>
</dbReference>
<dbReference type="InterPro" id="IPR041373">
    <property type="entry name" value="RT_RNaseH"/>
</dbReference>
<gene>
    <name evidence="8" type="ORF">Sangu_2730200</name>
</gene>
<reference evidence="8" key="1">
    <citation type="submission" date="2020-06" db="EMBL/GenBank/DDBJ databases">
        <authorList>
            <person name="Li T."/>
            <person name="Hu X."/>
            <person name="Zhang T."/>
            <person name="Song X."/>
            <person name="Zhang H."/>
            <person name="Dai N."/>
            <person name="Sheng W."/>
            <person name="Hou X."/>
            <person name="Wei L."/>
        </authorList>
    </citation>
    <scope>NUCLEOTIDE SEQUENCE</scope>
    <source>
        <strain evidence="8">G01</strain>
        <tissue evidence="8">Leaf</tissue>
    </source>
</reference>
<dbReference type="GO" id="GO:0003964">
    <property type="term" value="F:RNA-directed DNA polymerase activity"/>
    <property type="evidence" value="ECO:0007669"/>
    <property type="project" value="UniProtKB-KW"/>
</dbReference>
<proteinExistence type="predicted"/>
<dbReference type="InterPro" id="IPR043502">
    <property type="entry name" value="DNA/RNA_pol_sf"/>
</dbReference>
<feature type="domain" description="Reverse transcriptase RNase H-like" evidence="7">
    <location>
        <begin position="7"/>
        <end position="105"/>
    </location>
</feature>
<dbReference type="EMBL" id="JACGWK010001536">
    <property type="protein sequence ID" value="KAL0286500.1"/>
    <property type="molecule type" value="Genomic_DNA"/>
</dbReference>
<comment type="caution">
    <text evidence="8">The sequence shown here is derived from an EMBL/GenBank/DDBJ whole genome shotgun (WGS) entry which is preliminary data.</text>
</comment>
<keyword evidence="3" id="KW-0540">Nuclease</keyword>
<dbReference type="GO" id="GO:0016787">
    <property type="term" value="F:hydrolase activity"/>
    <property type="evidence" value="ECO:0007669"/>
    <property type="project" value="UniProtKB-KW"/>
</dbReference>
<keyword evidence="2" id="KW-0548">Nucleotidyltransferase</keyword>
<evidence type="ECO:0000256" key="5">
    <source>
        <dbReference type="ARBA" id="ARBA00022801"/>
    </source>
</evidence>
<evidence type="ECO:0000256" key="4">
    <source>
        <dbReference type="ARBA" id="ARBA00022759"/>
    </source>
</evidence>
<keyword evidence="4" id="KW-0255">Endonuclease</keyword>
<evidence type="ECO:0000256" key="2">
    <source>
        <dbReference type="ARBA" id="ARBA00022695"/>
    </source>
</evidence>
<dbReference type="PANTHER" id="PTHR48475:SF2">
    <property type="entry name" value="RIBONUCLEASE H"/>
    <property type="match status" value="1"/>
</dbReference>
<dbReference type="AlphaFoldDB" id="A0AAW2IWE5"/>
<dbReference type="Gene3D" id="3.10.20.370">
    <property type="match status" value="1"/>
</dbReference>
<evidence type="ECO:0000256" key="3">
    <source>
        <dbReference type="ARBA" id="ARBA00022722"/>
    </source>
</evidence>
<dbReference type="PANTHER" id="PTHR48475">
    <property type="entry name" value="RIBONUCLEASE H"/>
    <property type="match status" value="1"/>
</dbReference>
<dbReference type="Pfam" id="PF17917">
    <property type="entry name" value="RT_RNaseH"/>
    <property type="match status" value="1"/>
</dbReference>
<reference evidence="8" key="2">
    <citation type="journal article" date="2024" name="Plant">
        <title>Genomic evolution and insights into agronomic trait innovations of Sesamum species.</title>
        <authorList>
            <person name="Miao H."/>
            <person name="Wang L."/>
            <person name="Qu L."/>
            <person name="Liu H."/>
            <person name="Sun Y."/>
            <person name="Le M."/>
            <person name="Wang Q."/>
            <person name="Wei S."/>
            <person name="Zheng Y."/>
            <person name="Lin W."/>
            <person name="Duan Y."/>
            <person name="Cao H."/>
            <person name="Xiong S."/>
            <person name="Wang X."/>
            <person name="Wei L."/>
            <person name="Li C."/>
            <person name="Ma Q."/>
            <person name="Ju M."/>
            <person name="Zhao R."/>
            <person name="Li G."/>
            <person name="Mu C."/>
            <person name="Tian Q."/>
            <person name="Mei H."/>
            <person name="Zhang T."/>
            <person name="Gao T."/>
            <person name="Zhang H."/>
        </authorList>
    </citation>
    <scope>NUCLEOTIDE SEQUENCE</scope>
    <source>
        <strain evidence="8">G01</strain>
    </source>
</reference>
<keyword evidence="5" id="KW-0378">Hydrolase</keyword>
<keyword evidence="1" id="KW-0808">Transferase</keyword>
<evidence type="ECO:0000313" key="8">
    <source>
        <dbReference type="EMBL" id="KAL0286500.1"/>
    </source>
</evidence>
<evidence type="ECO:0000256" key="6">
    <source>
        <dbReference type="ARBA" id="ARBA00022918"/>
    </source>
</evidence>
<name>A0AAW2IWE5_9LAMI</name>
<protein>
    <recommendedName>
        <fullName evidence="7">Reverse transcriptase RNase H-like domain-containing protein</fullName>
    </recommendedName>
</protein>
<dbReference type="GO" id="GO:0004519">
    <property type="term" value="F:endonuclease activity"/>
    <property type="evidence" value="ECO:0007669"/>
    <property type="project" value="UniProtKB-KW"/>
</dbReference>